<keyword evidence="3 6" id="KW-0812">Transmembrane</keyword>
<dbReference type="EMBL" id="MFKT01000010">
    <property type="protein sequence ID" value="OGG53552.1"/>
    <property type="molecule type" value="Genomic_DNA"/>
</dbReference>
<reference evidence="7 8" key="1">
    <citation type="journal article" date="2016" name="Nat. Commun.">
        <title>Thousands of microbial genomes shed light on interconnected biogeochemical processes in an aquifer system.</title>
        <authorList>
            <person name="Anantharaman K."/>
            <person name="Brown C.T."/>
            <person name="Hug L.A."/>
            <person name="Sharon I."/>
            <person name="Castelle C.J."/>
            <person name="Probst A.J."/>
            <person name="Thomas B.C."/>
            <person name="Singh A."/>
            <person name="Wilkins M.J."/>
            <person name="Karaoz U."/>
            <person name="Brodie E.L."/>
            <person name="Williams K.H."/>
            <person name="Hubbard S.S."/>
            <person name="Banfield J.F."/>
        </authorList>
    </citation>
    <scope>NUCLEOTIDE SEQUENCE [LARGE SCALE GENOMIC DNA]</scope>
</reference>
<organism evidence="7 8">
    <name type="scientific">Candidatus Kaiserbacteria bacterium RIFCSPHIGHO2_01_FULL_53_29</name>
    <dbReference type="NCBI Taxonomy" id="1798480"/>
    <lineage>
        <taxon>Bacteria</taxon>
        <taxon>Candidatus Kaiseribacteriota</taxon>
    </lineage>
</organism>
<evidence type="ECO:0000256" key="6">
    <source>
        <dbReference type="SAM" id="Phobius"/>
    </source>
</evidence>
<keyword evidence="4 6" id="KW-1133">Transmembrane helix</keyword>
<proteinExistence type="inferred from homology"/>
<dbReference type="STRING" id="1798480.A2851_03885"/>
<name>A0A1F6CXJ0_9BACT</name>
<dbReference type="Gene3D" id="1.20.1440.20">
    <property type="entry name" value="LemA-like domain"/>
    <property type="match status" value="1"/>
</dbReference>
<evidence type="ECO:0000256" key="1">
    <source>
        <dbReference type="ARBA" id="ARBA00004167"/>
    </source>
</evidence>
<dbReference type="Pfam" id="PF04011">
    <property type="entry name" value="LemA"/>
    <property type="match status" value="1"/>
</dbReference>
<evidence type="ECO:0000256" key="3">
    <source>
        <dbReference type="ARBA" id="ARBA00022692"/>
    </source>
</evidence>
<sequence length="186" mass="21244">MEISWIILGVVVVVAVWAVWAYNRFVSLTNRTEEAWSDIDVQMKRRYDLIPNLIETVKGYVQHERGTLESVTEARTRAMNATTVEQHAQAENMLTGALKSLFAVSESYPDLKANSNFVELQRELSDTENKIQAARRFYNSVVQELQNALEQFPSNFIGSIFGFKTREFFQLAENEAAARNPVKVSF</sequence>
<evidence type="ECO:0000256" key="2">
    <source>
        <dbReference type="ARBA" id="ARBA00008854"/>
    </source>
</evidence>
<evidence type="ECO:0000256" key="4">
    <source>
        <dbReference type="ARBA" id="ARBA00022989"/>
    </source>
</evidence>
<dbReference type="AlphaFoldDB" id="A0A1F6CXJ0"/>
<dbReference type="InterPro" id="IPR007156">
    <property type="entry name" value="MamQ_LemA"/>
</dbReference>
<dbReference type="InterPro" id="IPR023353">
    <property type="entry name" value="LemA-like_dom_sf"/>
</dbReference>
<protein>
    <recommendedName>
        <fullName evidence="9">LemA family protein</fullName>
    </recommendedName>
</protein>
<evidence type="ECO:0008006" key="9">
    <source>
        <dbReference type="Google" id="ProtNLM"/>
    </source>
</evidence>
<evidence type="ECO:0000256" key="5">
    <source>
        <dbReference type="ARBA" id="ARBA00023136"/>
    </source>
</evidence>
<evidence type="ECO:0000313" key="7">
    <source>
        <dbReference type="EMBL" id="OGG53552.1"/>
    </source>
</evidence>
<dbReference type="Proteomes" id="UP000176863">
    <property type="component" value="Unassembled WGS sequence"/>
</dbReference>
<accession>A0A1F6CXJ0</accession>
<dbReference type="SUPFAM" id="SSF140478">
    <property type="entry name" value="LemA-like"/>
    <property type="match status" value="1"/>
</dbReference>
<keyword evidence="5 6" id="KW-0472">Membrane</keyword>
<comment type="similarity">
    <text evidence="2">Belongs to the LemA family.</text>
</comment>
<feature type="transmembrane region" description="Helical" evidence="6">
    <location>
        <begin position="6"/>
        <end position="23"/>
    </location>
</feature>
<evidence type="ECO:0000313" key="8">
    <source>
        <dbReference type="Proteomes" id="UP000176863"/>
    </source>
</evidence>
<dbReference type="PANTHER" id="PTHR34478">
    <property type="entry name" value="PROTEIN LEMA"/>
    <property type="match status" value="1"/>
</dbReference>
<comment type="subcellular location">
    <subcellularLocation>
        <location evidence="1">Membrane</location>
        <topology evidence="1">Single-pass membrane protein</topology>
    </subcellularLocation>
</comment>
<comment type="caution">
    <text evidence="7">The sequence shown here is derived from an EMBL/GenBank/DDBJ whole genome shotgun (WGS) entry which is preliminary data.</text>
</comment>
<gene>
    <name evidence="7" type="ORF">A2851_03885</name>
</gene>
<dbReference type="PANTHER" id="PTHR34478:SF1">
    <property type="entry name" value="PROTEIN LEMA"/>
    <property type="match status" value="1"/>
</dbReference>
<dbReference type="GO" id="GO:0016020">
    <property type="term" value="C:membrane"/>
    <property type="evidence" value="ECO:0007669"/>
    <property type="project" value="UniProtKB-SubCell"/>
</dbReference>